<sequence length="254" mass="29401">MLKLLKLELKRSLININFLICIILGTICCFIQSPEWMQHTNSYCYVELWTRGQEYLSIFFPLLVSIPYAYTLSVERKNYFLKCVYTRADKNKYLIAKGIANGITGGLVIFISSLILFLVLKHIFLTPSQVSNHELLISKDPFSYLIKSNPNIYILIFCLWGFLHGFIWATFSYAISLIANNIFIVLAIPFLYHIINSFLFQLLCFSLISSTEAFAPYVLHSFAFIRILIPSIIVILISAIILYYYTLIKEDCYD</sequence>
<comment type="caution">
    <text evidence="2">The sequence shown here is derived from an EMBL/GenBank/DDBJ whole genome shotgun (WGS) entry which is preliminary data.</text>
</comment>
<keyword evidence="1" id="KW-1133">Transmembrane helix</keyword>
<feature type="transmembrane region" description="Helical" evidence="1">
    <location>
        <begin position="182"/>
        <end position="203"/>
    </location>
</feature>
<feature type="transmembrane region" description="Helical" evidence="1">
    <location>
        <begin position="55"/>
        <end position="73"/>
    </location>
</feature>
<organism evidence="2 3">
    <name type="scientific">Clostridium botulinum C/D str. DC5</name>
    <dbReference type="NCBI Taxonomy" id="1443128"/>
    <lineage>
        <taxon>Bacteria</taxon>
        <taxon>Bacillati</taxon>
        <taxon>Bacillota</taxon>
        <taxon>Clostridia</taxon>
        <taxon>Eubacteriales</taxon>
        <taxon>Clostridiaceae</taxon>
        <taxon>Clostridium</taxon>
    </lineage>
</organism>
<protein>
    <submittedName>
        <fullName evidence="2">Membrane protein</fullName>
    </submittedName>
</protein>
<name>A0A0A0I7U8_CLOBO</name>
<evidence type="ECO:0000256" key="1">
    <source>
        <dbReference type="SAM" id="Phobius"/>
    </source>
</evidence>
<dbReference type="AlphaFoldDB" id="A0A0A0I7U8"/>
<dbReference type="Proteomes" id="UP000030014">
    <property type="component" value="Unassembled WGS sequence"/>
</dbReference>
<proteinExistence type="predicted"/>
<gene>
    <name evidence="2" type="ORF">Z955_13175</name>
</gene>
<keyword evidence="1" id="KW-0812">Transmembrane</keyword>
<keyword evidence="1" id="KW-0472">Membrane</keyword>
<feature type="transmembrane region" description="Helical" evidence="1">
    <location>
        <begin position="223"/>
        <end position="245"/>
    </location>
</feature>
<feature type="transmembrane region" description="Helical" evidence="1">
    <location>
        <begin position="94"/>
        <end position="120"/>
    </location>
</feature>
<reference evidence="2 3" key="1">
    <citation type="submission" date="2014-01" db="EMBL/GenBank/DDBJ databases">
        <title>Plasmidome dynamics in the species complex Clostridium novyi sensu lato converts strains of independent lineages into distinctly different pathogens.</title>
        <authorList>
            <person name="Skarin H."/>
            <person name="Segerman B."/>
        </authorList>
    </citation>
    <scope>NUCLEOTIDE SEQUENCE [LARGE SCALE GENOMIC DNA]</scope>
    <source>
        <strain evidence="2 3">DC5</strain>
    </source>
</reference>
<evidence type="ECO:0000313" key="3">
    <source>
        <dbReference type="Proteomes" id="UP000030014"/>
    </source>
</evidence>
<feature type="transmembrane region" description="Helical" evidence="1">
    <location>
        <begin position="152"/>
        <end position="175"/>
    </location>
</feature>
<dbReference type="EMBL" id="JDRY01000079">
    <property type="protein sequence ID" value="KGM96361.1"/>
    <property type="molecule type" value="Genomic_DNA"/>
</dbReference>
<accession>A0A0A0I7U8</accession>
<evidence type="ECO:0000313" key="2">
    <source>
        <dbReference type="EMBL" id="KGM96361.1"/>
    </source>
</evidence>
<dbReference type="RefSeq" id="WP_039259905.1">
    <property type="nucleotide sequence ID" value="NZ_JDRY01000079.1"/>
</dbReference>
<feature type="transmembrane region" description="Helical" evidence="1">
    <location>
        <begin position="12"/>
        <end position="33"/>
    </location>
</feature>